<feature type="non-terminal residue" evidence="2">
    <location>
        <position position="1"/>
    </location>
</feature>
<evidence type="ECO:0000256" key="1">
    <source>
        <dbReference type="SAM" id="MobiDB-lite"/>
    </source>
</evidence>
<dbReference type="AlphaFoldDB" id="A0A813KFD7"/>
<dbReference type="Proteomes" id="UP000626109">
    <property type="component" value="Unassembled WGS sequence"/>
</dbReference>
<dbReference type="EMBL" id="CAJNNW010030245">
    <property type="protein sequence ID" value="CAE8702853.1"/>
    <property type="molecule type" value="Genomic_DNA"/>
</dbReference>
<comment type="caution">
    <text evidence="2">The sequence shown here is derived from an EMBL/GenBank/DDBJ whole genome shotgun (WGS) entry which is preliminary data.</text>
</comment>
<name>A0A813KFD7_POLGL</name>
<organism evidence="2 3">
    <name type="scientific">Polarella glacialis</name>
    <name type="common">Dinoflagellate</name>
    <dbReference type="NCBI Taxonomy" id="89957"/>
    <lineage>
        <taxon>Eukaryota</taxon>
        <taxon>Sar</taxon>
        <taxon>Alveolata</taxon>
        <taxon>Dinophyceae</taxon>
        <taxon>Suessiales</taxon>
        <taxon>Suessiaceae</taxon>
        <taxon>Polarella</taxon>
    </lineage>
</organism>
<evidence type="ECO:0000313" key="2">
    <source>
        <dbReference type="EMBL" id="CAE8702853.1"/>
    </source>
</evidence>
<sequence length="131" mass="14307">VLMARFQHGPSDSQCLPIIPVTSHVMGNGSLCSRTARKFAQMAQQCPTTTFSCKRPSRIGQRVGVPGGSGFSLMVDGSEDDDSSTSHIAASPRRLRQAVATSRQYESEDYDLDETLTPEMLQRIVASTPFR</sequence>
<reference evidence="2" key="1">
    <citation type="submission" date="2021-02" db="EMBL/GenBank/DDBJ databases">
        <authorList>
            <person name="Dougan E. K."/>
            <person name="Rhodes N."/>
            <person name="Thang M."/>
            <person name="Chan C."/>
        </authorList>
    </citation>
    <scope>NUCLEOTIDE SEQUENCE</scope>
</reference>
<accession>A0A813KFD7</accession>
<proteinExistence type="predicted"/>
<feature type="region of interest" description="Disordered" evidence="1">
    <location>
        <begin position="64"/>
        <end position="95"/>
    </location>
</feature>
<evidence type="ECO:0000313" key="3">
    <source>
        <dbReference type="Proteomes" id="UP000626109"/>
    </source>
</evidence>
<gene>
    <name evidence="2" type="ORF">PGLA2088_LOCUS32627</name>
</gene>
<protein>
    <submittedName>
        <fullName evidence="2">Uncharacterized protein</fullName>
    </submittedName>
</protein>